<dbReference type="KEGG" id="rlc:K227x_38400"/>
<gene>
    <name evidence="3" type="ORF">K227x_38400</name>
</gene>
<protein>
    <recommendedName>
        <fullName evidence="2">3-keto-alpha-glucoside-1,2-lyase/3-keto-2-hydroxy-glucal hydratase domain-containing protein</fullName>
    </recommendedName>
</protein>
<dbReference type="GO" id="GO:0016787">
    <property type="term" value="F:hydrolase activity"/>
    <property type="evidence" value="ECO:0007669"/>
    <property type="project" value="InterPro"/>
</dbReference>
<accession>A0A517NE96</accession>
<evidence type="ECO:0000313" key="4">
    <source>
        <dbReference type="Proteomes" id="UP000318538"/>
    </source>
</evidence>
<dbReference type="Pfam" id="PF06439">
    <property type="entry name" value="3keto-disac_hyd"/>
    <property type="match status" value="1"/>
</dbReference>
<keyword evidence="1" id="KW-0732">Signal</keyword>
<dbReference type="EMBL" id="CP036525">
    <property type="protein sequence ID" value="QDT05440.1"/>
    <property type="molecule type" value="Genomic_DNA"/>
</dbReference>
<feature type="signal peptide" evidence="1">
    <location>
        <begin position="1"/>
        <end position="21"/>
    </location>
</feature>
<dbReference type="InterPro" id="IPR010496">
    <property type="entry name" value="AL/BT2_dom"/>
</dbReference>
<dbReference type="OrthoDB" id="176168at2"/>
<reference evidence="3 4" key="1">
    <citation type="submission" date="2019-02" db="EMBL/GenBank/DDBJ databases">
        <title>Deep-cultivation of Planctomycetes and their phenomic and genomic characterization uncovers novel biology.</title>
        <authorList>
            <person name="Wiegand S."/>
            <person name="Jogler M."/>
            <person name="Boedeker C."/>
            <person name="Pinto D."/>
            <person name="Vollmers J."/>
            <person name="Rivas-Marin E."/>
            <person name="Kohn T."/>
            <person name="Peeters S.H."/>
            <person name="Heuer A."/>
            <person name="Rast P."/>
            <person name="Oberbeckmann S."/>
            <person name="Bunk B."/>
            <person name="Jeske O."/>
            <person name="Meyerdierks A."/>
            <person name="Storesund J.E."/>
            <person name="Kallscheuer N."/>
            <person name="Luecker S."/>
            <person name="Lage O.M."/>
            <person name="Pohl T."/>
            <person name="Merkel B.J."/>
            <person name="Hornburger P."/>
            <person name="Mueller R.-W."/>
            <person name="Bruemmer F."/>
            <person name="Labrenz M."/>
            <person name="Spormann A.M."/>
            <person name="Op den Camp H."/>
            <person name="Overmann J."/>
            <person name="Amann R."/>
            <person name="Jetten M.S.M."/>
            <person name="Mascher T."/>
            <person name="Medema M.H."/>
            <person name="Devos D.P."/>
            <person name="Kaster A.-K."/>
            <person name="Ovreas L."/>
            <person name="Rohde M."/>
            <person name="Galperin M.Y."/>
            <person name="Jogler C."/>
        </authorList>
    </citation>
    <scope>NUCLEOTIDE SEQUENCE [LARGE SCALE GENOMIC DNA]</scope>
    <source>
        <strain evidence="3 4">K22_7</strain>
    </source>
</reference>
<name>A0A517NE96_9BACT</name>
<evidence type="ECO:0000313" key="3">
    <source>
        <dbReference type="EMBL" id="QDT05440.1"/>
    </source>
</evidence>
<proteinExistence type="predicted"/>
<feature type="domain" description="3-keto-alpha-glucoside-1,2-lyase/3-keto-2-hydroxy-glucal hydratase" evidence="2">
    <location>
        <begin position="55"/>
        <end position="247"/>
    </location>
</feature>
<dbReference type="AlphaFoldDB" id="A0A517NE96"/>
<dbReference type="Gene3D" id="2.60.120.560">
    <property type="entry name" value="Exo-inulinase, domain 1"/>
    <property type="match status" value="1"/>
</dbReference>
<evidence type="ECO:0000256" key="1">
    <source>
        <dbReference type="SAM" id="SignalP"/>
    </source>
</evidence>
<organism evidence="3 4">
    <name type="scientific">Rubripirellula lacrimiformis</name>
    <dbReference type="NCBI Taxonomy" id="1930273"/>
    <lineage>
        <taxon>Bacteria</taxon>
        <taxon>Pseudomonadati</taxon>
        <taxon>Planctomycetota</taxon>
        <taxon>Planctomycetia</taxon>
        <taxon>Pirellulales</taxon>
        <taxon>Pirellulaceae</taxon>
        <taxon>Rubripirellula</taxon>
    </lineage>
</organism>
<feature type="chain" id="PRO_5022161330" description="3-keto-alpha-glucoside-1,2-lyase/3-keto-2-hydroxy-glucal hydratase domain-containing protein" evidence="1">
    <location>
        <begin position="22"/>
        <end position="352"/>
    </location>
</feature>
<keyword evidence="4" id="KW-1185">Reference proteome</keyword>
<dbReference type="RefSeq" id="WP_145171564.1">
    <property type="nucleotide sequence ID" value="NZ_CP036525.1"/>
</dbReference>
<evidence type="ECO:0000259" key="2">
    <source>
        <dbReference type="Pfam" id="PF06439"/>
    </source>
</evidence>
<dbReference type="Proteomes" id="UP000318538">
    <property type="component" value="Chromosome"/>
</dbReference>
<sequence length="352" mass="38743" precursor="true">MTWRLFSPVLVLCAWTSLGVAQLPNGWRQHDIDRPLPKVITPGDGNLKVTPPSDATVLFDGTDLSQWRSSDGGPSKWVIVDGVMESVAGSGYVFTRQAYGDCQLHIEWASPADVKGNSQGRGNSGVFLMGKYEVQVLDSFENKTYADGSAASIYGQYPPLVNASRGPGQWQSYDIIFRRPRFGASGELVSSPRVTVLHNGVLVQDSTEPFGPTSWLEPGSFDHHSDKLPLSLQDHGNPVRYRNIWIRPLDESPRTPRTTAYETSIVQLTPAELDRLVGKYDGYDVSREDRTLFVRVGGAKLELIATSPLTFNARYTATTLTFNEGDDDAIESVTRTMGGDTHTANRNSESEN</sequence>